<sequence>MYLNCHTYFSFKYGTLSPKELILEAYQKGVTSLALTDIHSTAAYIEVFRLLQKEYPHIPLKVIPGIEFRIEEQLAYIGLARNNEGFEELNASLSYYNRNELPLQTRPHFTDNVVIIYPLNTCPDQLNNNEFIGLKPEELNRLKFAKSNIPKEKLVALLPVTFKDKTGYNMHRLLRAIQQNQLLSRLPSSLQAGPTEFMRKSEEVKHIYQGLEFVLRNTEKLLEECHFEISLGTSKNKRTLLGSAIEDWHFFEAEARKGFMNRYGKKNDILTERFEREMEIIRQKDFTAYYLITHDMIRFAQRKGFPHVGRGSGANSMIAYCMGITNVDPIALDLYFERFLNPSRSSPPDFDIDFSWQNRDEVIQYLFDKHGLRHTSLLGTHTTMKARMMIRELGKVFGLPKEEIDKLAENPENYGRTDTYLQKVLHFTRHMVAREFPANISIHAGGVLITERPIYAYTATEMPPKGFPVSHFEMHNAEDIGIYKFDILSQRGLGHIKDSITLVEKNQGKKIDPRKTHTTVLEKDPKIKALISKGNTMGCFYVESPSMRMLLGKLNCQDYITLVAASSIIRPGVAQSGMMRAYVDRHHSNGNYEAIHPVMDELMKETYGVMVYQEDVIRVAHHFGGLTLSESDILRRGMSGKFRSRSEFQRVEDQFFKNCREKGYEEKVIQRVWYEISSFSGFSFAKGHSASFAVESYESLFLKAHFPLEFMVGVINNFGGFYKTEFYFHEARMNGANILPPCANSSEYLTNISGTDIHIGFVHIKDLEQKIAQLIPKEREKWGPFRSLTDFVERIPVKLDQLLILIRVGAFNWINKPKKQVLWEAHTHFNKHTKRTYTTQLFEEGARNYQFPDLQSEPLEQAFNELEILGFPLCNPFLLMDSEEKPEIHAHELLQHLSKKVKLIGYMVTTKYTHTKNHELMHFGTFYDEKGQVFDTVHFPNEAKKYPFRGKGFYLIQGKVVQDHGYPMIEVNYMQKQGWKIPEAMKTA</sequence>
<dbReference type="InterPro" id="IPR003141">
    <property type="entry name" value="Pol/His_phosphatase_N"/>
</dbReference>
<dbReference type="Pfam" id="PF07733">
    <property type="entry name" value="DNA_pol3_alpha"/>
    <property type="match status" value="1"/>
</dbReference>
<organism evidence="8 9">
    <name type="scientific">Marivirga aurantiaca</name>
    <dbReference type="NCBI Taxonomy" id="2802615"/>
    <lineage>
        <taxon>Bacteria</taxon>
        <taxon>Pseudomonadati</taxon>
        <taxon>Bacteroidota</taxon>
        <taxon>Cytophagia</taxon>
        <taxon>Cytophagales</taxon>
        <taxon>Marivirgaceae</taxon>
        <taxon>Marivirga</taxon>
    </lineage>
</organism>
<evidence type="ECO:0000256" key="5">
    <source>
        <dbReference type="ARBA" id="ARBA00022932"/>
    </source>
</evidence>
<dbReference type="InterPro" id="IPR004805">
    <property type="entry name" value="DnaE2/DnaE/PolC"/>
</dbReference>
<dbReference type="SUPFAM" id="SSF89550">
    <property type="entry name" value="PHP domain-like"/>
    <property type="match status" value="1"/>
</dbReference>
<keyword evidence="3" id="KW-0548">Nucleotidyltransferase</keyword>
<dbReference type="Gene3D" id="1.10.150.870">
    <property type="match status" value="1"/>
</dbReference>
<gene>
    <name evidence="8" type="ORF">JKA74_06635</name>
</gene>
<evidence type="ECO:0000256" key="2">
    <source>
        <dbReference type="ARBA" id="ARBA00022679"/>
    </source>
</evidence>
<dbReference type="Proteomes" id="UP000611723">
    <property type="component" value="Unassembled WGS sequence"/>
</dbReference>
<dbReference type="GO" id="GO:0006260">
    <property type="term" value="P:DNA replication"/>
    <property type="evidence" value="ECO:0007669"/>
    <property type="project" value="UniProtKB-KW"/>
</dbReference>
<dbReference type="InterPro" id="IPR040982">
    <property type="entry name" value="DNA_pol3_finger"/>
</dbReference>
<dbReference type="InterPro" id="IPR004013">
    <property type="entry name" value="PHP_dom"/>
</dbReference>
<dbReference type="Pfam" id="PF14579">
    <property type="entry name" value="HHH_6"/>
    <property type="match status" value="1"/>
</dbReference>
<keyword evidence="4" id="KW-0235">DNA replication</keyword>
<dbReference type="GO" id="GO:0003887">
    <property type="term" value="F:DNA-directed DNA polymerase activity"/>
    <property type="evidence" value="ECO:0007669"/>
    <property type="project" value="UniProtKB-KW"/>
</dbReference>
<evidence type="ECO:0000256" key="1">
    <source>
        <dbReference type="ARBA" id="ARBA00012417"/>
    </source>
</evidence>
<evidence type="ECO:0000313" key="8">
    <source>
        <dbReference type="EMBL" id="MBK6264707.1"/>
    </source>
</evidence>
<dbReference type="InterPro" id="IPR029460">
    <property type="entry name" value="DNAPol_HHH"/>
</dbReference>
<dbReference type="Gene3D" id="3.20.20.140">
    <property type="entry name" value="Metal-dependent hydrolases"/>
    <property type="match status" value="1"/>
</dbReference>
<keyword evidence="9" id="KW-1185">Reference proteome</keyword>
<dbReference type="RefSeq" id="WP_201430378.1">
    <property type="nucleotide sequence ID" value="NZ_JAEQBW010000002.1"/>
</dbReference>
<comment type="catalytic activity">
    <reaction evidence="6">
        <text>DNA(n) + a 2'-deoxyribonucleoside 5'-triphosphate = DNA(n+1) + diphosphate</text>
        <dbReference type="Rhea" id="RHEA:22508"/>
        <dbReference type="Rhea" id="RHEA-COMP:17339"/>
        <dbReference type="Rhea" id="RHEA-COMP:17340"/>
        <dbReference type="ChEBI" id="CHEBI:33019"/>
        <dbReference type="ChEBI" id="CHEBI:61560"/>
        <dbReference type="ChEBI" id="CHEBI:173112"/>
        <dbReference type="EC" id="2.7.7.7"/>
    </reaction>
</comment>
<dbReference type="GO" id="GO:0008408">
    <property type="term" value="F:3'-5' exonuclease activity"/>
    <property type="evidence" value="ECO:0007669"/>
    <property type="project" value="InterPro"/>
</dbReference>
<feature type="domain" description="Polymerase/histidinol phosphatase N-terminal" evidence="7">
    <location>
        <begin position="1"/>
        <end position="72"/>
    </location>
</feature>
<dbReference type="Pfam" id="PF17657">
    <property type="entry name" value="DNA_pol3_finger"/>
    <property type="match status" value="1"/>
</dbReference>
<keyword evidence="5" id="KW-0239">DNA-directed DNA polymerase</keyword>
<evidence type="ECO:0000256" key="6">
    <source>
        <dbReference type="ARBA" id="ARBA00049244"/>
    </source>
</evidence>
<keyword evidence="2" id="KW-0808">Transferase</keyword>
<evidence type="ECO:0000256" key="4">
    <source>
        <dbReference type="ARBA" id="ARBA00022705"/>
    </source>
</evidence>
<evidence type="ECO:0000256" key="3">
    <source>
        <dbReference type="ARBA" id="ARBA00022695"/>
    </source>
</evidence>
<dbReference type="AlphaFoldDB" id="A0A934WXF8"/>
<accession>A0A934WXF8</accession>
<dbReference type="PANTHER" id="PTHR32294">
    <property type="entry name" value="DNA POLYMERASE III SUBUNIT ALPHA"/>
    <property type="match status" value="1"/>
</dbReference>
<evidence type="ECO:0000259" key="7">
    <source>
        <dbReference type="SMART" id="SM00481"/>
    </source>
</evidence>
<protein>
    <recommendedName>
        <fullName evidence="1">DNA-directed DNA polymerase</fullName>
        <ecNumber evidence="1">2.7.7.7</ecNumber>
    </recommendedName>
</protein>
<reference evidence="8" key="1">
    <citation type="submission" date="2021-01" db="EMBL/GenBank/DDBJ databases">
        <title>Marivirga aurantiaca sp. nov., isolated from intertidal surface sediments.</title>
        <authorList>
            <person name="Zhang M."/>
        </authorList>
    </citation>
    <scope>NUCLEOTIDE SEQUENCE</scope>
    <source>
        <strain evidence="8">S37H4</strain>
    </source>
</reference>
<dbReference type="SMART" id="SM00481">
    <property type="entry name" value="POLIIIAc"/>
    <property type="match status" value="1"/>
</dbReference>
<dbReference type="EC" id="2.7.7.7" evidence="1"/>
<dbReference type="Pfam" id="PF02811">
    <property type="entry name" value="PHP"/>
    <property type="match status" value="1"/>
</dbReference>
<dbReference type="NCBIfam" id="TIGR00594">
    <property type="entry name" value="polc"/>
    <property type="match status" value="1"/>
</dbReference>
<evidence type="ECO:0000313" key="9">
    <source>
        <dbReference type="Proteomes" id="UP000611723"/>
    </source>
</evidence>
<proteinExistence type="predicted"/>
<dbReference type="EMBL" id="JAEQBW010000002">
    <property type="protein sequence ID" value="MBK6264707.1"/>
    <property type="molecule type" value="Genomic_DNA"/>
</dbReference>
<dbReference type="InterPro" id="IPR016195">
    <property type="entry name" value="Pol/histidinol_Pase-like"/>
</dbReference>
<name>A0A934WXF8_9BACT</name>
<dbReference type="InterPro" id="IPR011708">
    <property type="entry name" value="DNA_pol3_alpha_NTPase_dom"/>
</dbReference>
<comment type="caution">
    <text evidence="8">The sequence shown here is derived from an EMBL/GenBank/DDBJ whole genome shotgun (WGS) entry which is preliminary data.</text>
</comment>